<dbReference type="Pfam" id="PF13487">
    <property type="entry name" value="HD_5"/>
    <property type="match status" value="1"/>
</dbReference>
<dbReference type="SUPFAM" id="SSF109604">
    <property type="entry name" value="HD-domain/PDEase-like"/>
    <property type="match status" value="2"/>
</dbReference>
<reference evidence="4 5" key="1">
    <citation type="submission" date="2018-09" db="EMBL/GenBank/DDBJ databases">
        <authorList>
            <person name="Wang F."/>
        </authorList>
    </citation>
    <scope>NUCLEOTIDE SEQUENCE [LARGE SCALE GENOMIC DNA]</scope>
    <source>
        <strain evidence="4 5">PLHSC7-2</strain>
    </source>
</reference>
<comment type="caution">
    <text evidence="4">The sequence shown here is derived from an EMBL/GenBank/DDBJ whole genome shotgun (WGS) entry which is preliminary data.</text>
</comment>
<dbReference type="PANTHER" id="PTHR45228">
    <property type="entry name" value="CYCLIC DI-GMP PHOSPHODIESTERASE TM_0186-RELATED"/>
    <property type="match status" value="1"/>
</dbReference>
<keyword evidence="1" id="KW-0472">Membrane</keyword>
<reference evidence="4 5" key="2">
    <citation type="submission" date="2019-01" db="EMBL/GenBank/DDBJ databases">
        <title>Motilimonas pumilus sp. nov., isolated from the gut of sea cucumber (Apostichopus japonicus).</title>
        <authorList>
            <person name="Wang F.-Q."/>
            <person name="Ren L.-H."/>
            <person name="Lin Y.-W."/>
            <person name="Sun G.-H."/>
            <person name="Du Z.-J."/>
            <person name="Zhao J.-X."/>
            <person name="Liu X.-J."/>
            <person name="Liu L.-J."/>
        </authorList>
    </citation>
    <scope>NUCLEOTIDE SEQUENCE [LARGE SCALE GENOMIC DNA]</scope>
    <source>
        <strain evidence="4 5">PLHSC7-2</strain>
    </source>
</reference>
<proteinExistence type="predicted"/>
<protein>
    <submittedName>
        <fullName evidence="4">HAMP domain-containing protein</fullName>
    </submittedName>
</protein>
<dbReference type="PROSITE" id="PS51832">
    <property type="entry name" value="HD_GYP"/>
    <property type="match status" value="1"/>
</dbReference>
<dbReference type="EMBL" id="QZCH01000023">
    <property type="protein sequence ID" value="RJG41908.1"/>
    <property type="molecule type" value="Genomic_DNA"/>
</dbReference>
<gene>
    <name evidence="4" type="ORF">D1Z90_15560</name>
</gene>
<dbReference type="InterPro" id="IPR052020">
    <property type="entry name" value="Cyclic_di-GMP/3'3'-cGAMP_PDE"/>
</dbReference>
<feature type="domain" description="HD-GYP" evidence="3">
    <location>
        <begin position="742"/>
        <end position="959"/>
    </location>
</feature>
<organism evidence="4 5">
    <name type="scientific">Motilimonas pumila</name>
    <dbReference type="NCBI Taxonomy" id="2303987"/>
    <lineage>
        <taxon>Bacteria</taxon>
        <taxon>Pseudomonadati</taxon>
        <taxon>Pseudomonadota</taxon>
        <taxon>Gammaproteobacteria</taxon>
        <taxon>Alteromonadales</taxon>
        <taxon>Alteromonadales genera incertae sedis</taxon>
        <taxon>Motilimonas</taxon>
    </lineage>
</organism>
<dbReference type="Gene3D" id="3.30.450.40">
    <property type="match status" value="1"/>
</dbReference>
<dbReference type="InterPro" id="IPR003660">
    <property type="entry name" value="HAMP_dom"/>
</dbReference>
<dbReference type="PANTHER" id="PTHR45228:SF5">
    <property type="entry name" value="CYCLIC DI-GMP PHOSPHODIESTERASE VC_1348-RELATED"/>
    <property type="match status" value="1"/>
</dbReference>
<evidence type="ECO:0000256" key="1">
    <source>
        <dbReference type="SAM" id="Phobius"/>
    </source>
</evidence>
<evidence type="ECO:0000259" key="2">
    <source>
        <dbReference type="PROSITE" id="PS50885"/>
    </source>
</evidence>
<dbReference type="InterPro" id="IPR003607">
    <property type="entry name" value="HD/PDEase_dom"/>
</dbReference>
<dbReference type="GO" id="GO:0008081">
    <property type="term" value="F:phosphoric diester hydrolase activity"/>
    <property type="evidence" value="ECO:0007669"/>
    <property type="project" value="UniProtKB-ARBA"/>
</dbReference>
<dbReference type="GO" id="GO:0007165">
    <property type="term" value="P:signal transduction"/>
    <property type="evidence" value="ECO:0007669"/>
    <property type="project" value="InterPro"/>
</dbReference>
<keyword evidence="5" id="KW-1185">Reference proteome</keyword>
<dbReference type="RefSeq" id="WP_119911713.1">
    <property type="nucleotide sequence ID" value="NZ_QZCH01000023.1"/>
</dbReference>
<dbReference type="GO" id="GO:0016020">
    <property type="term" value="C:membrane"/>
    <property type="evidence" value="ECO:0007669"/>
    <property type="project" value="InterPro"/>
</dbReference>
<dbReference type="Gene3D" id="1.10.3210.10">
    <property type="entry name" value="Hypothetical protein af1432"/>
    <property type="match status" value="2"/>
</dbReference>
<dbReference type="SMART" id="SM00471">
    <property type="entry name" value="HDc"/>
    <property type="match status" value="1"/>
</dbReference>
<feature type="transmembrane region" description="Helical" evidence="1">
    <location>
        <begin position="12"/>
        <end position="34"/>
    </location>
</feature>
<dbReference type="InterPro" id="IPR029016">
    <property type="entry name" value="GAF-like_dom_sf"/>
</dbReference>
<dbReference type="Proteomes" id="UP000283255">
    <property type="component" value="Unassembled WGS sequence"/>
</dbReference>
<dbReference type="InterPro" id="IPR037522">
    <property type="entry name" value="HD_GYP_dom"/>
</dbReference>
<accession>A0A418YBL7</accession>
<dbReference type="PROSITE" id="PS50885">
    <property type="entry name" value="HAMP"/>
    <property type="match status" value="1"/>
</dbReference>
<dbReference type="SUPFAM" id="SSF55781">
    <property type="entry name" value="GAF domain-like"/>
    <property type="match status" value="1"/>
</dbReference>
<dbReference type="Gene3D" id="6.10.340.10">
    <property type="match status" value="1"/>
</dbReference>
<feature type="transmembrane region" description="Helical" evidence="1">
    <location>
        <begin position="348"/>
        <end position="369"/>
    </location>
</feature>
<dbReference type="CDD" id="cd00077">
    <property type="entry name" value="HDc"/>
    <property type="match status" value="1"/>
</dbReference>
<keyword evidence="1" id="KW-0812">Transmembrane</keyword>
<dbReference type="AlphaFoldDB" id="A0A418YBL7"/>
<evidence type="ECO:0000313" key="5">
    <source>
        <dbReference type="Proteomes" id="UP000283255"/>
    </source>
</evidence>
<sequence>MPQSAKPTGLALHLHIASLFFILILTSGLILSLYNYHQQSKLIITAAQQLFATLSHELSESMEDNQRSLNTSLNILARTKLATGKSLTERKQALPVLWQTLHLYPNMNAVYAGYRNNDFFYLGKYLENHKLRHPQAPENTQFILTSVDNSNGQAKAQHSYLDEQGATLLTLDDKQYTLLATTRPWYQEAAGTKGIITTKPYIFYGLNRLGITKALQTDDQQVVVAFDYTLTALSHALAKIQRSPQSQVIIFNDEHQVVAYHDAKKLLEEDGATQQLLSLAQLKVGVLDEVVKRFALTQQPLRFRFDQQEWIGQISDLRLSQQHGFYLVILEPMKTLLSSAYQTRKESVWITLIILILTLPLAWALSQLISKPLRHLSKDLEHIESFDFTHPIKEASVVKEVSELATMTASMKTTIAQFQQLSASLMAQKSLTSLLAIVCQESIAMAKVKAGIVYLYDEKKQDYVLAHSHIDRLSEAQNQQHLNQLKQQPIALQRSQAIFDSAQDCASETIALDKSHPSLGPWLQDLTQSSELNRTWVKLKNHNNQVIGLMVLLDETDSCAAQLAFVQALADFAAMAIEGQQLLQQQKALLDSFIALIAGAIDSKSPYTGGHCARVPELTKMLTKAACDDQHNYANFDLNEEQWEELHIAAWLHDCGKIITPEHVVDKATKLETVYDRIHEVRMRFELLKQQAHSDYWQGIAEGGDAHALSQQRDALLSTLDDEFAFVAECNIGGEFMDQAKLDKIKQIAQRTWTRTLDDRLGISLMETHKLQPYPAANLPTQEFLLADKAHHLRAREQAPATVPNNPWGFNMAAPEYESNLGEIYNLSVQKGTLTAEERYTINAHIVHTIVMLSQLPLPRHLQHVPLIAGSHHEKMDGTGYPRSIPAAELPLTARAMVIADIFEALTAADRPYKDAKTLSEAIKIMGFMAKEQHIDPDLFALFLRSGVYLQYGQQFLKPEQRDNVDITPYLSDE</sequence>
<dbReference type="OrthoDB" id="9764808at2"/>
<feature type="domain" description="HAMP" evidence="2">
    <location>
        <begin position="367"/>
        <end position="423"/>
    </location>
</feature>
<evidence type="ECO:0000313" key="4">
    <source>
        <dbReference type="EMBL" id="RJG41908.1"/>
    </source>
</evidence>
<evidence type="ECO:0000259" key="3">
    <source>
        <dbReference type="PROSITE" id="PS51832"/>
    </source>
</evidence>
<name>A0A418YBL7_9GAMM</name>
<keyword evidence="1" id="KW-1133">Transmembrane helix</keyword>
<dbReference type="Gene3D" id="3.30.450.20">
    <property type="entry name" value="PAS domain"/>
    <property type="match status" value="2"/>
</dbReference>